<dbReference type="FunFam" id="3.40.50.1100:FF:000006">
    <property type="entry name" value="Cysteine synthase"/>
    <property type="match status" value="1"/>
</dbReference>
<dbReference type="Proteomes" id="UP000054387">
    <property type="component" value="Unassembled WGS sequence"/>
</dbReference>
<dbReference type="GO" id="GO:0006535">
    <property type="term" value="P:cysteine biosynthetic process from serine"/>
    <property type="evidence" value="ECO:0007669"/>
    <property type="project" value="InterPro"/>
</dbReference>
<dbReference type="InterPro" id="IPR036052">
    <property type="entry name" value="TrpB-like_PALP_sf"/>
</dbReference>
<comment type="cofactor">
    <cofactor evidence="1">
        <name>pyridoxal 5'-phosphate</name>
        <dbReference type="ChEBI" id="CHEBI:597326"/>
    </cofactor>
</comment>
<feature type="domain" description="Tryptophan synthase beta chain-like PALP" evidence="8">
    <location>
        <begin position="10"/>
        <end position="273"/>
    </location>
</feature>
<comment type="similarity">
    <text evidence="2">Belongs to the cysteine synthase/cystathionine beta-synthase family.</text>
</comment>
<keyword evidence="6" id="KW-0198">Cysteine biosynthesis</keyword>
<keyword evidence="7" id="KW-0175">Coiled coil</keyword>
<dbReference type="PANTHER" id="PTHR10314">
    <property type="entry name" value="CYSTATHIONINE BETA-SYNTHASE"/>
    <property type="match status" value="1"/>
</dbReference>
<proteinExistence type="inferred from homology"/>
<dbReference type="Gene3D" id="3.40.50.1100">
    <property type="match status" value="2"/>
</dbReference>
<evidence type="ECO:0000256" key="4">
    <source>
        <dbReference type="ARBA" id="ARBA00022679"/>
    </source>
</evidence>
<dbReference type="OrthoDB" id="10138at2157"/>
<evidence type="ECO:0000313" key="9">
    <source>
        <dbReference type="EMBL" id="KTG11277.1"/>
    </source>
</evidence>
<evidence type="ECO:0000256" key="1">
    <source>
        <dbReference type="ARBA" id="ARBA00001933"/>
    </source>
</evidence>
<dbReference type="RefSeq" id="WP_058580339.1">
    <property type="nucleotide sequence ID" value="NZ_LOPU01000011.1"/>
</dbReference>
<keyword evidence="3" id="KW-0028">Amino-acid biosynthesis</keyword>
<dbReference type="STRING" id="1514971.AUR64_04960"/>
<protein>
    <submittedName>
        <fullName evidence="9">Cysteine synthase</fullName>
    </submittedName>
</protein>
<keyword evidence="4" id="KW-0808">Transferase</keyword>
<keyword evidence="5" id="KW-0663">Pyridoxal phosphate</keyword>
<accession>A0A0W1RDS6</accession>
<evidence type="ECO:0000256" key="6">
    <source>
        <dbReference type="ARBA" id="ARBA00023192"/>
    </source>
</evidence>
<gene>
    <name evidence="9" type="ORF">AUR64_04960</name>
</gene>
<dbReference type="Pfam" id="PF00291">
    <property type="entry name" value="PALP"/>
    <property type="match status" value="1"/>
</dbReference>
<dbReference type="InterPro" id="IPR001926">
    <property type="entry name" value="TrpB-like_PALP"/>
</dbReference>
<keyword evidence="10" id="KW-1185">Reference proteome</keyword>
<evidence type="ECO:0000313" key="10">
    <source>
        <dbReference type="Proteomes" id="UP000054387"/>
    </source>
</evidence>
<sequence>MDASILDTIGSPLVQLQSPEGATVAAKIESKNPGGSAKDRPALAMVEAAERDGTLSPGDELVEPTSGNTGIGLAVVAAAKGYDLTIVMPGSKSPERRRIMKAYGATLELVDGDISDAKDRADELEQERGMVQLRQFENPANPEAHYRTTAEEILEQVEDREIDALVAGVGTGGTLSGIGRRLREEFPEMEVVAVEPDDSAVLSGREPEGDSFQGMGPGFVSPNLDTDLLDDVITVSLDDAEAECRRLAREEGILVGQSSGASNLAAQQVAARLARPELNCPEMPDAVARRIETDGGAAAAYDDCPLVVTVFWDSGERYMSTGMFDTGPDVDDGGSP</sequence>
<evidence type="ECO:0000256" key="3">
    <source>
        <dbReference type="ARBA" id="ARBA00022605"/>
    </source>
</evidence>
<dbReference type="EMBL" id="LOPU01000011">
    <property type="protein sequence ID" value="KTG11277.1"/>
    <property type="molecule type" value="Genomic_DNA"/>
</dbReference>
<dbReference type="GO" id="GO:0016740">
    <property type="term" value="F:transferase activity"/>
    <property type="evidence" value="ECO:0007669"/>
    <property type="project" value="UniProtKB-KW"/>
</dbReference>
<dbReference type="SUPFAM" id="SSF53686">
    <property type="entry name" value="Tryptophan synthase beta subunit-like PLP-dependent enzymes"/>
    <property type="match status" value="1"/>
</dbReference>
<evidence type="ECO:0000256" key="7">
    <source>
        <dbReference type="SAM" id="Coils"/>
    </source>
</evidence>
<dbReference type="CDD" id="cd01561">
    <property type="entry name" value="CBS_like"/>
    <property type="match status" value="1"/>
</dbReference>
<reference evidence="9 10" key="1">
    <citation type="submission" date="2015-12" db="EMBL/GenBank/DDBJ databases">
        <title>Haloprofundus marisrubri gen. nov., sp. nov., an extremely halophilic archaeon isolated from the Discovery deep brine-seawater interface in the Red Sea.</title>
        <authorList>
            <person name="Zhang G."/>
            <person name="Stingl U."/>
            <person name="Rashid M."/>
        </authorList>
    </citation>
    <scope>NUCLEOTIDE SEQUENCE [LARGE SCALE GENOMIC DNA]</scope>
    <source>
        <strain evidence="9 10">SB9</strain>
    </source>
</reference>
<name>A0A0W1RDS6_9EURY</name>
<organism evidence="9 10">
    <name type="scientific">Haloprofundus marisrubri</name>
    <dbReference type="NCBI Taxonomy" id="1514971"/>
    <lineage>
        <taxon>Archaea</taxon>
        <taxon>Methanobacteriati</taxon>
        <taxon>Methanobacteriota</taxon>
        <taxon>Stenosarchaea group</taxon>
        <taxon>Halobacteria</taxon>
        <taxon>Halobacteriales</taxon>
        <taxon>Haloferacaceae</taxon>
        <taxon>Haloprofundus</taxon>
    </lineage>
</organism>
<comment type="caution">
    <text evidence="9">The sequence shown here is derived from an EMBL/GenBank/DDBJ whole genome shotgun (WGS) entry which is preliminary data.</text>
</comment>
<feature type="coiled-coil region" evidence="7">
    <location>
        <begin position="107"/>
        <end position="134"/>
    </location>
</feature>
<dbReference type="InterPro" id="IPR050214">
    <property type="entry name" value="Cys_Synth/Cystath_Beta-Synth"/>
</dbReference>
<evidence type="ECO:0000256" key="2">
    <source>
        <dbReference type="ARBA" id="ARBA00007103"/>
    </source>
</evidence>
<evidence type="ECO:0000256" key="5">
    <source>
        <dbReference type="ARBA" id="ARBA00022898"/>
    </source>
</evidence>
<dbReference type="PROSITE" id="PS00901">
    <property type="entry name" value="CYS_SYNTHASE"/>
    <property type="match status" value="1"/>
</dbReference>
<evidence type="ECO:0000259" key="8">
    <source>
        <dbReference type="Pfam" id="PF00291"/>
    </source>
</evidence>
<dbReference type="AlphaFoldDB" id="A0A0W1RDS6"/>
<dbReference type="InterPro" id="IPR001216">
    <property type="entry name" value="P-phosphate_BS"/>
</dbReference>